<dbReference type="RefSeq" id="WP_271884357.1">
    <property type="nucleotide sequence ID" value="NZ_CP067136.1"/>
</dbReference>
<reference evidence="1 2" key="1">
    <citation type="submission" date="2021-01" db="EMBL/GenBank/DDBJ databases">
        <title>Biogeographic distribution of Paracoccus.</title>
        <authorList>
            <person name="Hollensteiner J."/>
            <person name="Leineberger J."/>
            <person name="Brinkhoff T."/>
            <person name="Daniel R."/>
        </authorList>
    </citation>
    <scope>NUCLEOTIDE SEQUENCE [LARGE SCALE GENOMIC DNA]</scope>
    <source>
        <strain evidence="1 2">KCTC 22803</strain>
    </source>
</reference>
<sequence length="133" mass="14816">MPEMFSKRRAISSGWSAPRGGLSPLEPRALKWPLLDGSARAWLRDAARMELLQQTAAPDQIDPAQFDAIYFTGGHAVMWDFPDSTGLQRITRAIWEGGHRLGRVPRLSWAAEHHPVRWNAAGRGSSADRVFLA</sequence>
<evidence type="ECO:0000313" key="2">
    <source>
        <dbReference type="Proteomes" id="UP001219349"/>
    </source>
</evidence>
<dbReference type="EMBL" id="CP067136">
    <property type="protein sequence ID" value="WCR07371.1"/>
    <property type="molecule type" value="Genomic_DNA"/>
</dbReference>
<organism evidence="1 2">
    <name type="scientific">Paracoccus fistulariae</name>
    <dbReference type="NCBI Taxonomy" id="658446"/>
    <lineage>
        <taxon>Bacteria</taxon>
        <taxon>Pseudomonadati</taxon>
        <taxon>Pseudomonadota</taxon>
        <taxon>Alphaproteobacteria</taxon>
        <taxon>Rhodobacterales</taxon>
        <taxon>Paracoccaceae</taxon>
        <taxon>Paracoccus</taxon>
    </lineage>
</organism>
<gene>
    <name evidence="1" type="ORF">JHX87_00500</name>
</gene>
<dbReference type="SUPFAM" id="SSF52317">
    <property type="entry name" value="Class I glutamine amidotransferase-like"/>
    <property type="match status" value="1"/>
</dbReference>
<name>A0ABY7SN01_9RHOB</name>
<proteinExistence type="predicted"/>
<dbReference type="Proteomes" id="UP001219349">
    <property type="component" value="Chromosome"/>
</dbReference>
<accession>A0ABY7SN01</accession>
<keyword evidence="2" id="KW-1185">Reference proteome</keyword>
<dbReference type="InterPro" id="IPR029062">
    <property type="entry name" value="Class_I_gatase-like"/>
</dbReference>
<dbReference type="Gene3D" id="3.40.50.880">
    <property type="match status" value="1"/>
</dbReference>
<evidence type="ECO:0000313" key="1">
    <source>
        <dbReference type="EMBL" id="WCR07371.1"/>
    </source>
</evidence>
<protein>
    <submittedName>
        <fullName evidence="1">Uncharacterized protein</fullName>
    </submittedName>
</protein>